<dbReference type="PANTHER" id="PTHR33991">
    <property type="entry name" value="DNA REPAIR PROTEIN RECO"/>
    <property type="match status" value="1"/>
</dbReference>
<keyword evidence="6 8" id="KW-0234">DNA repair</keyword>
<protein>
    <recommendedName>
        <fullName evidence="3 8">DNA repair protein RecO</fullName>
    </recommendedName>
    <alternativeName>
        <fullName evidence="7 8">Recombination protein O</fullName>
    </alternativeName>
</protein>
<name>A0ABV3TX62_9GAMM</name>
<dbReference type="EMBL" id="JBFRYB010000001">
    <property type="protein sequence ID" value="MEX1666217.1"/>
    <property type="molecule type" value="Genomic_DNA"/>
</dbReference>
<comment type="caution">
    <text evidence="10">The sequence shown here is derived from an EMBL/GenBank/DDBJ whole genome shotgun (WGS) entry which is preliminary data.</text>
</comment>
<evidence type="ECO:0000313" key="10">
    <source>
        <dbReference type="EMBL" id="MEX1666217.1"/>
    </source>
</evidence>
<dbReference type="InterPro" id="IPR003717">
    <property type="entry name" value="RecO"/>
</dbReference>
<dbReference type="Gene3D" id="2.40.50.140">
    <property type="entry name" value="Nucleic acid-binding proteins"/>
    <property type="match status" value="1"/>
</dbReference>
<dbReference type="Pfam" id="PF11967">
    <property type="entry name" value="RecO_N"/>
    <property type="match status" value="1"/>
</dbReference>
<dbReference type="Gene3D" id="1.20.1440.120">
    <property type="entry name" value="Recombination protein O, C-terminal domain"/>
    <property type="match status" value="1"/>
</dbReference>
<evidence type="ECO:0000256" key="7">
    <source>
        <dbReference type="ARBA" id="ARBA00033409"/>
    </source>
</evidence>
<dbReference type="Pfam" id="PF02565">
    <property type="entry name" value="RecO_C"/>
    <property type="match status" value="1"/>
</dbReference>
<evidence type="ECO:0000259" key="9">
    <source>
        <dbReference type="Pfam" id="PF11967"/>
    </source>
</evidence>
<evidence type="ECO:0000256" key="8">
    <source>
        <dbReference type="HAMAP-Rule" id="MF_00201"/>
    </source>
</evidence>
<evidence type="ECO:0000256" key="2">
    <source>
        <dbReference type="ARBA" id="ARBA00007452"/>
    </source>
</evidence>
<accession>A0ABV3TX62</accession>
<dbReference type="Proteomes" id="UP001557484">
    <property type="component" value="Unassembled WGS sequence"/>
</dbReference>
<evidence type="ECO:0000256" key="6">
    <source>
        <dbReference type="ARBA" id="ARBA00023204"/>
    </source>
</evidence>
<feature type="domain" description="DNA replication/recombination mediator RecO N-terminal" evidence="9">
    <location>
        <begin position="8"/>
        <end position="79"/>
    </location>
</feature>
<dbReference type="InterPro" id="IPR022572">
    <property type="entry name" value="DNA_rep/recomb_RecO_N"/>
</dbReference>
<dbReference type="SUPFAM" id="SSF57863">
    <property type="entry name" value="ArfGap/RecO-like zinc finger"/>
    <property type="match status" value="1"/>
</dbReference>
<dbReference type="PANTHER" id="PTHR33991:SF1">
    <property type="entry name" value="DNA REPAIR PROTEIN RECO"/>
    <property type="match status" value="1"/>
</dbReference>
<dbReference type="InterPro" id="IPR037278">
    <property type="entry name" value="ARFGAP/RecO"/>
</dbReference>
<comment type="function">
    <text evidence="1 8">Involved in DNA repair and RecF pathway recombination.</text>
</comment>
<keyword evidence="11" id="KW-1185">Reference proteome</keyword>
<keyword evidence="5 8" id="KW-0233">DNA recombination</keyword>
<dbReference type="HAMAP" id="MF_00201">
    <property type="entry name" value="RecO"/>
    <property type="match status" value="1"/>
</dbReference>
<evidence type="ECO:0000256" key="1">
    <source>
        <dbReference type="ARBA" id="ARBA00003065"/>
    </source>
</evidence>
<proteinExistence type="inferred from homology"/>
<sequence length="244" mass="27160">MNRVEGAPCFVLHLRPYRDTSALVDLFSLEHGRFTCVAKGLRGAGRSRQQWRAALQAFNLVSVSWQGRGELKTLLDAQHQRSYALKGRALYCGFYINELLERLLFRHDPHPDVFLSYTHCLSCLELDATFEPTLRRFEFSLLESLGYGVNFASCAHSDDAVREEGYYRFNIGEGFVPVPVGAPGLVFLGADLLHLAADDFSADALNAAKKLARQVLQPLLGSKPLQSRALFKSGAVPSIAREQD</sequence>
<gene>
    <name evidence="8 10" type="primary">recO</name>
    <name evidence="10" type="ORF">AB4875_12035</name>
</gene>
<dbReference type="InterPro" id="IPR042242">
    <property type="entry name" value="RecO_C"/>
</dbReference>
<evidence type="ECO:0000256" key="5">
    <source>
        <dbReference type="ARBA" id="ARBA00023172"/>
    </source>
</evidence>
<reference evidence="10 11" key="1">
    <citation type="journal article" date="2011" name="Int. J. Syst. Evol. Microbiol.">
        <title>Zhongshania antarctica gen. nov., sp. nov. and Zhongshania guokunii sp. nov., gammaproteobacteria respectively isolated from coastal attached (fast) ice and surface seawater of the Antarctic.</title>
        <authorList>
            <person name="Li H.J."/>
            <person name="Zhang X.Y."/>
            <person name="Chen C.X."/>
            <person name="Zhang Y.J."/>
            <person name="Gao Z.M."/>
            <person name="Yu Y."/>
            <person name="Chen X.L."/>
            <person name="Chen B."/>
            <person name="Zhang Y.Z."/>
        </authorList>
    </citation>
    <scope>NUCLEOTIDE SEQUENCE [LARGE SCALE GENOMIC DNA]</scope>
    <source>
        <strain evidence="10 11">R06B22</strain>
    </source>
</reference>
<dbReference type="SUPFAM" id="SSF50249">
    <property type="entry name" value="Nucleic acid-binding proteins"/>
    <property type="match status" value="1"/>
</dbReference>
<dbReference type="InterPro" id="IPR012340">
    <property type="entry name" value="NA-bd_OB-fold"/>
</dbReference>
<evidence type="ECO:0000313" key="11">
    <source>
        <dbReference type="Proteomes" id="UP001557484"/>
    </source>
</evidence>
<dbReference type="RefSeq" id="WP_368376300.1">
    <property type="nucleotide sequence ID" value="NZ_JBFRYB010000001.1"/>
</dbReference>
<organism evidence="10 11">
    <name type="scientific">Zhongshania arctica</name>
    <dbReference type="NCBI Taxonomy" id="3238302"/>
    <lineage>
        <taxon>Bacteria</taxon>
        <taxon>Pseudomonadati</taxon>
        <taxon>Pseudomonadota</taxon>
        <taxon>Gammaproteobacteria</taxon>
        <taxon>Cellvibrionales</taxon>
        <taxon>Spongiibacteraceae</taxon>
        <taxon>Zhongshania</taxon>
    </lineage>
</organism>
<evidence type="ECO:0000256" key="3">
    <source>
        <dbReference type="ARBA" id="ARBA00021310"/>
    </source>
</evidence>
<evidence type="ECO:0000256" key="4">
    <source>
        <dbReference type="ARBA" id="ARBA00022763"/>
    </source>
</evidence>
<dbReference type="NCBIfam" id="TIGR00613">
    <property type="entry name" value="reco"/>
    <property type="match status" value="1"/>
</dbReference>
<keyword evidence="4 8" id="KW-0227">DNA damage</keyword>
<comment type="similarity">
    <text evidence="2 8">Belongs to the RecO family.</text>
</comment>